<dbReference type="Pfam" id="PF00528">
    <property type="entry name" value="BPD_transp_1"/>
    <property type="match status" value="1"/>
</dbReference>
<dbReference type="PANTHER" id="PTHR30425">
    <property type="entry name" value="PHOSPHATE TRANSPORT SYSTEM PERMEASE PROTEIN PST"/>
    <property type="match status" value="1"/>
</dbReference>
<organism evidence="12 13">
    <name type="scientific">Ornithinimicrobium humiphilum</name>
    <dbReference type="NCBI Taxonomy" id="125288"/>
    <lineage>
        <taxon>Bacteria</taxon>
        <taxon>Bacillati</taxon>
        <taxon>Actinomycetota</taxon>
        <taxon>Actinomycetes</taxon>
        <taxon>Micrococcales</taxon>
        <taxon>Ornithinimicrobiaceae</taxon>
        <taxon>Ornithinimicrobium</taxon>
    </lineage>
</organism>
<evidence type="ECO:0000256" key="9">
    <source>
        <dbReference type="RuleBase" id="RU363032"/>
    </source>
</evidence>
<feature type="transmembrane region" description="Helical" evidence="9">
    <location>
        <begin position="210"/>
        <end position="232"/>
    </location>
</feature>
<evidence type="ECO:0000256" key="6">
    <source>
        <dbReference type="ARBA" id="ARBA00022692"/>
    </source>
</evidence>
<dbReference type="InterPro" id="IPR035906">
    <property type="entry name" value="MetI-like_sf"/>
</dbReference>
<evidence type="ECO:0000256" key="7">
    <source>
        <dbReference type="ARBA" id="ARBA00022989"/>
    </source>
</evidence>
<feature type="transmembrane region" description="Helical" evidence="9">
    <location>
        <begin position="282"/>
        <end position="303"/>
    </location>
</feature>
<dbReference type="AlphaFoldDB" id="A0A543KK51"/>
<dbReference type="InterPro" id="IPR011864">
    <property type="entry name" value="Phosphate_PstC"/>
</dbReference>
<feature type="transmembrane region" description="Helical" evidence="9">
    <location>
        <begin position="21"/>
        <end position="47"/>
    </location>
</feature>
<dbReference type="GO" id="GO:0005886">
    <property type="term" value="C:plasma membrane"/>
    <property type="evidence" value="ECO:0007669"/>
    <property type="project" value="UniProtKB-SubCell"/>
</dbReference>
<evidence type="ECO:0000256" key="5">
    <source>
        <dbReference type="ARBA" id="ARBA00022592"/>
    </source>
</evidence>
<evidence type="ECO:0000259" key="11">
    <source>
        <dbReference type="PROSITE" id="PS50928"/>
    </source>
</evidence>
<comment type="caution">
    <text evidence="12">The sequence shown here is derived from an EMBL/GenBank/DDBJ whole genome shotgun (WGS) entry which is preliminary data.</text>
</comment>
<comment type="function">
    <text evidence="10">Part of the binding-protein-dependent transport system for phosphate; probably responsible for the translocation of the substrate across the membrane.</text>
</comment>
<dbReference type="OrthoDB" id="9785113at2"/>
<evidence type="ECO:0000256" key="1">
    <source>
        <dbReference type="ARBA" id="ARBA00004651"/>
    </source>
</evidence>
<proteinExistence type="inferred from homology"/>
<name>A0A543KK51_9MICO</name>
<dbReference type="RefSeq" id="WP_141817220.1">
    <property type="nucleotide sequence ID" value="NZ_BAAAIL010000003.1"/>
</dbReference>
<keyword evidence="13" id="KW-1185">Reference proteome</keyword>
<dbReference type="SUPFAM" id="SSF161098">
    <property type="entry name" value="MetI-like"/>
    <property type="match status" value="1"/>
</dbReference>
<protein>
    <recommendedName>
        <fullName evidence="10">Phosphate transport system permease protein</fullName>
    </recommendedName>
</protein>
<dbReference type="PROSITE" id="PS50928">
    <property type="entry name" value="ABC_TM1"/>
    <property type="match status" value="1"/>
</dbReference>
<dbReference type="EMBL" id="VFPU01000001">
    <property type="protein sequence ID" value="TQM95462.1"/>
    <property type="molecule type" value="Genomic_DNA"/>
</dbReference>
<dbReference type="Proteomes" id="UP000315133">
    <property type="component" value="Unassembled WGS sequence"/>
</dbReference>
<comment type="similarity">
    <text evidence="2 10">Belongs to the binding-protein-dependent transport system permease family. CysTW subfamily.</text>
</comment>
<sequence>MNAPATSSPRTRGSAVRRPGDVLFGGASLGSAVLILLVLAGVAVFLVLEALPALTAPGEDITGGRGLWAYIWPMVFGTVVASVIAMVIATPIAIGIALFVSHYAPRRLGRAVGFVIDLLAAVPSVVFGMWGMAVFAPRLGPLYAWLEANLGWIPLFADASASGRTLLTASIVLAVMILPIITSVSREVFLQTPRLHEEAALALGATKWEMIRTAVIPFGMPGVIGGTMLGLGRALGETMAVAIILSPGAFTWNLIGSGNVTIPAEIALNFPEASGLRLSELIAAGLVLFVITLAVNLFARWIVDRRAAFSGAN</sequence>
<evidence type="ECO:0000256" key="2">
    <source>
        <dbReference type="ARBA" id="ARBA00007069"/>
    </source>
</evidence>
<gene>
    <name evidence="12" type="ORF">FB476_0305</name>
</gene>
<evidence type="ECO:0000256" key="3">
    <source>
        <dbReference type="ARBA" id="ARBA00022448"/>
    </source>
</evidence>
<keyword evidence="8 9" id="KW-0472">Membrane</keyword>
<keyword evidence="6 9" id="KW-0812">Transmembrane</keyword>
<keyword evidence="4 10" id="KW-1003">Cell membrane</keyword>
<evidence type="ECO:0000313" key="13">
    <source>
        <dbReference type="Proteomes" id="UP000315133"/>
    </source>
</evidence>
<dbReference type="GO" id="GO:0005315">
    <property type="term" value="F:phosphate transmembrane transporter activity"/>
    <property type="evidence" value="ECO:0007669"/>
    <property type="project" value="InterPro"/>
</dbReference>
<dbReference type="InterPro" id="IPR000515">
    <property type="entry name" value="MetI-like"/>
</dbReference>
<dbReference type="PANTHER" id="PTHR30425:SF1">
    <property type="entry name" value="PHOSPHATE TRANSPORT SYSTEM PERMEASE PROTEIN PSTC"/>
    <property type="match status" value="1"/>
</dbReference>
<reference evidence="12 13" key="1">
    <citation type="submission" date="2019-06" db="EMBL/GenBank/DDBJ databases">
        <title>Sequencing the genomes of 1000 actinobacteria strains.</title>
        <authorList>
            <person name="Klenk H.-P."/>
        </authorList>
    </citation>
    <scope>NUCLEOTIDE SEQUENCE [LARGE SCALE GENOMIC DNA]</scope>
    <source>
        <strain evidence="12 13">DSM 12362</strain>
    </source>
</reference>
<feature type="domain" description="ABC transmembrane type-1" evidence="11">
    <location>
        <begin position="75"/>
        <end position="299"/>
    </location>
</feature>
<accession>A0A543KK51</accession>
<keyword evidence="7 9" id="KW-1133">Transmembrane helix</keyword>
<keyword evidence="3 9" id="KW-0813">Transport</keyword>
<dbReference type="NCBIfam" id="TIGR02138">
    <property type="entry name" value="phosphate_pstC"/>
    <property type="match status" value="1"/>
</dbReference>
<evidence type="ECO:0000313" key="12">
    <source>
        <dbReference type="EMBL" id="TQM95462.1"/>
    </source>
</evidence>
<comment type="subcellular location">
    <subcellularLocation>
        <location evidence="1 9">Cell membrane</location>
        <topology evidence="1 9">Multi-pass membrane protein</topology>
    </subcellularLocation>
</comment>
<dbReference type="GO" id="GO:0006817">
    <property type="term" value="P:phosphate ion transport"/>
    <property type="evidence" value="ECO:0007669"/>
    <property type="project" value="UniProtKB-KW"/>
</dbReference>
<dbReference type="Gene3D" id="1.10.3720.10">
    <property type="entry name" value="MetI-like"/>
    <property type="match status" value="1"/>
</dbReference>
<dbReference type="InterPro" id="IPR051124">
    <property type="entry name" value="Phosphate_Transport_Permease"/>
</dbReference>
<evidence type="ECO:0000256" key="10">
    <source>
        <dbReference type="RuleBase" id="RU363054"/>
    </source>
</evidence>
<evidence type="ECO:0000256" key="4">
    <source>
        <dbReference type="ARBA" id="ARBA00022475"/>
    </source>
</evidence>
<feature type="transmembrane region" description="Helical" evidence="9">
    <location>
        <begin position="67"/>
        <end position="100"/>
    </location>
</feature>
<dbReference type="CDD" id="cd06261">
    <property type="entry name" value="TM_PBP2"/>
    <property type="match status" value="1"/>
</dbReference>
<feature type="transmembrane region" description="Helical" evidence="9">
    <location>
        <begin position="112"/>
        <end position="136"/>
    </location>
</feature>
<evidence type="ECO:0000256" key="8">
    <source>
        <dbReference type="ARBA" id="ARBA00023136"/>
    </source>
</evidence>
<feature type="transmembrane region" description="Helical" evidence="9">
    <location>
        <begin position="166"/>
        <end position="185"/>
    </location>
</feature>
<keyword evidence="5 10" id="KW-0592">Phosphate transport</keyword>